<accession>A0A875RW11</accession>
<evidence type="ECO:0000256" key="7">
    <source>
        <dbReference type="ARBA" id="ARBA00022618"/>
    </source>
</evidence>
<dbReference type="InterPro" id="IPR022816">
    <property type="entry name" value="Condensin_barren_su2"/>
</dbReference>
<evidence type="ECO:0000256" key="3">
    <source>
        <dbReference type="ARBA" id="ARBA00009471"/>
    </source>
</evidence>
<feature type="region of interest" description="Disordered" evidence="12">
    <location>
        <begin position="120"/>
        <end position="153"/>
    </location>
</feature>
<dbReference type="GO" id="GO:0007076">
    <property type="term" value="P:mitotic chromosome condensation"/>
    <property type="evidence" value="ECO:0007669"/>
    <property type="project" value="InterPro"/>
</dbReference>
<dbReference type="EMBL" id="CP064815">
    <property type="protein sequence ID" value="QPG75967.1"/>
    <property type="molecule type" value="Genomic_DNA"/>
</dbReference>
<evidence type="ECO:0000256" key="4">
    <source>
        <dbReference type="ARBA" id="ARBA00016065"/>
    </source>
</evidence>
<comment type="function">
    <text evidence="11">Regulatory subunit of the condensin complex, a complex required for conversion of interphase chromatin into mitotic-like condense chromosomes.</text>
</comment>
<feature type="region of interest" description="Disordered" evidence="12">
    <location>
        <begin position="1"/>
        <end position="24"/>
    </location>
</feature>
<sequence>MNSSHKRRRLLDDPEQNGDGLDTSGDFILTDTNIGVHKMNFDEAIRMATDNKINSSNSWKYALIDYFHDMNLLRSKDGLSINFQKAGATLDGCMKIFSHRIDSVASDTGRLLSGLAQKSNSAELGEETEGNISVEDEESTKEDVAKRRRRAKKPRTTLKDDFETLKYKQYDRELAIDPLFKSALSEFDEGGAKSLLMNILKINSEGRIVFDETMTASKLEGAGVNSTEKSKESINKEAVGEVSSCAASVNAFLGKSQFDTDDLTVCSNLDALERVLGNIDLADDFVDSIIPTGKKDADDETMLNNDVPAYEPVGNNTSRAGLSPEDYVTDNGISEADADIDDGEEGFIGNVNEEVFGLLKKLDKQTNKTWTGRTNPSWKIDLFRKTMGQKLNDEIIKQEKSKDCKVIESEEIKLKPSKNSYPINFLNTEEGELSEKKIFRKGRRTTLPESSFNDYSSVTLPDDLQWSSKKLIQSFLKPDTHISIFRRVKWRSNDHSLLAEQELWADVYSKPNSEKDNDNDGGQHFFADVPQDENLDEHEVDEDEGILGDIDFNMQLSSSQNPCKYSSRPLNYARVSKKVDVRRLKDNMWQSAASNEKDDQIDVKLSDVMKDTLERYDGKQKKDMSTSFFFICMLHLANEHELEISSNTNHTDLKITGAIDNKSLLQNTT</sequence>
<dbReference type="GO" id="GO:0005737">
    <property type="term" value="C:cytoplasm"/>
    <property type="evidence" value="ECO:0007669"/>
    <property type="project" value="UniProtKB-SubCell"/>
</dbReference>
<keyword evidence="14" id="KW-1185">Reference proteome</keyword>
<feature type="region of interest" description="Disordered" evidence="12">
    <location>
        <begin position="297"/>
        <end position="326"/>
    </location>
</feature>
<gene>
    <name evidence="13" type="ORF">FOA43_003353</name>
</gene>
<evidence type="ECO:0000256" key="1">
    <source>
        <dbReference type="ARBA" id="ARBA00004286"/>
    </source>
</evidence>
<feature type="region of interest" description="Disordered" evidence="12">
    <location>
        <begin position="510"/>
        <end position="533"/>
    </location>
</feature>
<comment type="subcellular location">
    <subcellularLocation>
        <location evidence="1">Chromosome</location>
    </subcellularLocation>
    <subcellularLocation>
        <location evidence="2">Cytoplasm</location>
    </subcellularLocation>
</comment>
<proteinExistence type="inferred from homology"/>
<keyword evidence="7 11" id="KW-0132">Cell division</keyword>
<dbReference type="GeneID" id="62196753"/>
<keyword evidence="6" id="KW-0963">Cytoplasm</keyword>
<evidence type="ECO:0000256" key="11">
    <source>
        <dbReference type="PIRNR" id="PIRNR017126"/>
    </source>
</evidence>
<dbReference type="AlphaFoldDB" id="A0A875RW11"/>
<dbReference type="KEGG" id="bnn:FOA43_003353"/>
<evidence type="ECO:0000256" key="12">
    <source>
        <dbReference type="SAM" id="MobiDB-lite"/>
    </source>
</evidence>
<evidence type="ECO:0000256" key="8">
    <source>
        <dbReference type="ARBA" id="ARBA00022776"/>
    </source>
</evidence>
<keyword evidence="10 11" id="KW-0131">Cell cycle</keyword>
<comment type="similarity">
    <text evidence="3 11">Belongs to the CND2 (condensin subunit 2) family.</text>
</comment>
<dbReference type="PIRSF" id="PIRSF017126">
    <property type="entry name" value="Condensin_H"/>
    <property type="match status" value="1"/>
</dbReference>
<organism evidence="13 14">
    <name type="scientific">Eeniella nana</name>
    <name type="common">Yeast</name>
    <name type="synonym">Brettanomyces nanus</name>
    <dbReference type="NCBI Taxonomy" id="13502"/>
    <lineage>
        <taxon>Eukaryota</taxon>
        <taxon>Fungi</taxon>
        <taxon>Dikarya</taxon>
        <taxon>Ascomycota</taxon>
        <taxon>Saccharomycotina</taxon>
        <taxon>Pichiomycetes</taxon>
        <taxon>Pichiales</taxon>
        <taxon>Pichiaceae</taxon>
        <taxon>Brettanomyces</taxon>
    </lineage>
</organism>
<evidence type="ECO:0000256" key="5">
    <source>
        <dbReference type="ARBA" id="ARBA00022454"/>
    </source>
</evidence>
<dbReference type="OrthoDB" id="362021at2759"/>
<dbReference type="Proteomes" id="UP000662931">
    <property type="component" value="Chromosome 4"/>
</dbReference>
<evidence type="ECO:0000256" key="9">
    <source>
        <dbReference type="ARBA" id="ARBA00023067"/>
    </source>
</evidence>
<dbReference type="Pfam" id="PF05786">
    <property type="entry name" value="Cnd2"/>
    <property type="match status" value="2"/>
</dbReference>
<evidence type="ECO:0000256" key="10">
    <source>
        <dbReference type="ARBA" id="ARBA00023306"/>
    </source>
</evidence>
<evidence type="ECO:0000313" key="14">
    <source>
        <dbReference type="Proteomes" id="UP000662931"/>
    </source>
</evidence>
<dbReference type="GO" id="GO:0051301">
    <property type="term" value="P:cell division"/>
    <property type="evidence" value="ECO:0007669"/>
    <property type="project" value="UniProtKB-KW"/>
</dbReference>
<keyword evidence="5" id="KW-0158">Chromosome</keyword>
<dbReference type="GO" id="GO:0003682">
    <property type="term" value="F:chromatin binding"/>
    <property type="evidence" value="ECO:0007669"/>
    <property type="project" value="TreeGrafter"/>
</dbReference>
<evidence type="ECO:0000313" key="13">
    <source>
        <dbReference type="EMBL" id="QPG75967.1"/>
    </source>
</evidence>
<dbReference type="RefSeq" id="XP_038779532.1">
    <property type="nucleotide sequence ID" value="XM_038923604.1"/>
</dbReference>
<dbReference type="PANTHER" id="PTHR13108">
    <property type="entry name" value="CONDENSIN COMPLEX SUBUNIT 2"/>
    <property type="match status" value="1"/>
</dbReference>
<evidence type="ECO:0000256" key="6">
    <source>
        <dbReference type="ARBA" id="ARBA00022490"/>
    </source>
</evidence>
<feature type="compositionally biased region" description="Acidic residues" evidence="12">
    <location>
        <begin position="124"/>
        <end position="140"/>
    </location>
</feature>
<protein>
    <recommendedName>
        <fullName evidence="4 11">Condensin complex subunit 2</fullName>
    </recommendedName>
</protein>
<name>A0A875RW11_EENNA</name>
<keyword evidence="9 11" id="KW-0226">DNA condensation</keyword>
<dbReference type="GO" id="GO:0000796">
    <property type="term" value="C:condensin complex"/>
    <property type="evidence" value="ECO:0007669"/>
    <property type="project" value="InterPro"/>
</dbReference>
<evidence type="ECO:0000256" key="2">
    <source>
        <dbReference type="ARBA" id="ARBA00004496"/>
    </source>
</evidence>
<dbReference type="PANTHER" id="PTHR13108:SF9">
    <property type="entry name" value="CONDENSIN COMPLEX SUBUNIT 2"/>
    <property type="match status" value="1"/>
</dbReference>
<reference evidence="13" key="1">
    <citation type="submission" date="2020-10" db="EMBL/GenBank/DDBJ databases">
        <authorList>
            <person name="Roach M.J.R."/>
        </authorList>
    </citation>
    <scope>NUCLEOTIDE SEQUENCE</scope>
    <source>
        <strain evidence="13">CBS 1945</strain>
    </source>
</reference>
<keyword evidence="8 11" id="KW-0498">Mitosis</keyword>